<dbReference type="InterPro" id="IPR021338">
    <property type="entry name" value="DUF2953"/>
</dbReference>
<feature type="transmembrane region" description="Helical" evidence="1">
    <location>
        <begin position="96"/>
        <end position="120"/>
    </location>
</feature>
<sequence length="186" mass="21967">MVILFILLVTILTVLLIVLVPVKYYVNLDVEEKERWEVRLKVSVGGLTFKRGIFYIPYNNSKKKWNWQSLDLISFLKEIKIKKISCYVRYGFHDPLITGLSAGLMWNIAAFTFVILSLYYDIDSSEVYVDLKPDFSGQKPLELHLESIMSMRIGHIITAGLFLWRSRFRQKIRRSERKWMDILLKI</sequence>
<keyword evidence="1" id="KW-1133">Transmembrane helix</keyword>
<organism evidence="2 3">
    <name type="scientific">Caldanaerovirga acetigignens</name>
    <dbReference type="NCBI Taxonomy" id="447595"/>
    <lineage>
        <taxon>Bacteria</taxon>
        <taxon>Bacillati</taxon>
        <taxon>Bacillota</taxon>
        <taxon>Clostridia</taxon>
        <taxon>Thermosediminibacterales</taxon>
        <taxon>Thermosediminibacteraceae</taxon>
        <taxon>Caldanaerovirga</taxon>
    </lineage>
</organism>
<name>A0A1M7L8Z5_9FIRM</name>
<dbReference type="Pfam" id="PF11167">
    <property type="entry name" value="DUF2953"/>
    <property type="match status" value="1"/>
</dbReference>
<feature type="transmembrane region" description="Helical" evidence="1">
    <location>
        <begin position="6"/>
        <end position="26"/>
    </location>
</feature>
<keyword evidence="1" id="KW-0472">Membrane</keyword>
<dbReference type="Proteomes" id="UP000184375">
    <property type="component" value="Unassembled WGS sequence"/>
</dbReference>
<keyword evidence="1" id="KW-0812">Transmembrane</keyword>
<evidence type="ECO:0008006" key="4">
    <source>
        <dbReference type="Google" id="ProtNLM"/>
    </source>
</evidence>
<evidence type="ECO:0000313" key="2">
    <source>
        <dbReference type="EMBL" id="SHM74237.1"/>
    </source>
</evidence>
<dbReference type="STRING" id="447595.SAMN05660826_01820"/>
<gene>
    <name evidence="2" type="ORF">SAMN05660826_01820</name>
</gene>
<feature type="transmembrane region" description="Helical" evidence="1">
    <location>
        <begin position="143"/>
        <end position="164"/>
    </location>
</feature>
<evidence type="ECO:0000256" key="1">
    <source>
        <dbReference type="SAM" id="Phobius"/>
    </source>
</evidence>
<proteinExistence type="predicted"/>
<protein>
    <recommendedName>
        <fullName evidence="4">DUF2953 domain-containing protein</fullName>
    </recommendedName>
</protein>
<reference evidence="3" key="1">
    <citation type="submission" date="2016-11" db="EMBL/GenBank/DDBJ databases">
        <authorList>
            <person name="Varghese N."/>
            <person name="Submissions S."/>
        </authorList>
    </citation>
    <scope>NUCLEOTIDE SEQUENCE [LARGE SCALE GENOMIC DNA]</scope>
    <source>
        <strain evidence="3">DSM 18802</strain>
    </source>
</reference>
<keyword evidence="3" id="KW-1185">Reference proteome</keyword>
<evidence type="ECO:0000313" key="3">
    <source>
        <dbReference type="Proteomes" id="UP000184375"/>
    </source>
</evidence>
<dbReference type="AlphaFoldDB" id="A0A1M7L8Z5"/>
<dbReference type="RefSeq" id="WP_073257716.1">
    <property type="nucleotide sequence ID" value="NZ_FRCR01000011.1"/>
</dbReference>
<dbReference type="EMBL" id="FRCR01000011">
    <property type="protein sequence ID" value="SHM74237.1"/>
    <property type="molecule type" value="Genomic_DNA"/>
</dbReference>
<accession>A0A1M7L8Z5</accession>
<dbReference type="OrthoDB" id="1953500at2"/>